<evidence type="ECO:0000256" key="1">
    <source>
        <dbReference type="SAM" id="Phobius"/>
    </source>
</evidence>
<name>A0A6V8MQP8_9BACT</name>
<reference evidence="2" key="2">
    <citation type="journal article" date="2021" name="Int. J. Syst. Evol. Microbiol.">
        <title>Geomonas silvestris sp. nov., Geomonas paludis sp. nov. and Geomonas limicola sp. nov., isolated from terrestrial environments, and emended description of the genus Geomonas.</title>
        <authorList>
            <person name="Itoh H."/>
            <person name="Xu Z."/>
            <person name="Masuda Y."/>
            <person name="Ushijima N."/>
            <person name="Hayakawa C."/>
            <person name="Shiratori Y."/>
            <person name="Senoo K."/>
        </authorList>
    </citation>
    <scope>NUCLEOTIDE SEQUENCE</scope>
    <source>
        <strain evidence="2">Red736</strain>
    </source>
</reference>
<keyword evidence="1" id="KW-0812">Transmembrane</keyword>
<protein>
    <submittedName>
        <fullName evidence="2">Uncharacterized protein</fullName>
    </submittedName>
</protein>
<keyword evidence="1" id="KW-1133">Transmembrane helix</keyword>
<evidence type="ECO:0000313" key="3">
    <source>
        <dbReference type="EMBL" id="UPU36029.1"/>
    </source>
</evidence>
<gene>
    <name evidence="2" type="ORF">GMPD_02990</name>
    <name evidence="3" type="ORF">M1B72_21750</name>
</gene>
<accession>A0A6V8MQP8</accession>
<dbReference type="EMBL" id="CP096574">
    <property type="protein sequence ID" value="UPU36029.1"/>
    <property type="molecule type" value="Genomic_DNA"/>
</dbReference>
<dbReference type="EMBL" id="BLXY01000001">
    <property type="protein sequence ID" value="GFO62380.1"/>
    <property type="molecule type" value="Genomic_DNA"/>
</dbReference>
<organism evidence="2 4">
    <name type="scientific">Geomonas paludis</name>
    <dbReference type="NCBI Taxonomy" id="2740185"/>
    <lineage>
        <taxon>Bacteria</taxon>
        <taxon>Pseudomonadati</taxon>
        <taxon>Thermodesulfobacteriota</taxon>
        <taxon>Desulfuromonadia</taxon>
        <taxon>Geobacterales</taxon>
        <taxon>Geobacteraceae</taxon>
        <taxon>Geomonas</taxon>
    </lineage>
</organism>
<feature type="transmembrane region" description="Helical" evidence="1">
    <location>
        <begin position="59"/>
        <end position="81"/>
    </location>
</feature>
<evidence type="ECO:0000313" key="5">
    <source>
        <dbReference type="Proteomes" id="UP000831485"/>
    </source>
</evidence>
<reference evidence="4" key="1">
    <citation type="submission" date="2020-06" db="EMBL/GenBank/DDBJ databases">
        <title>Draft genomic sequecing of Geomonas sp. Red736.</title>
        <authorList>
            <person name="Itoh H."/>
            <person name="Xu Z.X."/>
            <person name="Ushijima N."/>
            <person name="Masuda Y."/>
            <person name="Shiratori Y."/>
            <person name="Senoo K."/>
        </authorList>
    </citation>
    <scope>NUCLEOTIDE SEQUENCE [LARGE SCALE GENOMIC DNA]</scope>
    <source>
        <strain evidence="4">Red736</strain>
    </source>
</reference>
<dbReference type="Proteomes" id="UP000831485">
    <property type="component" value="Chromosome"/>
</dbReference>
<feature type="transmembrane region" description="Helical" evidence="1">
    <location>
        <begin position="12"/>
        <end position="38"/>
    </location>
</feature>
<keyword evidence="1" id="KW-0472">Membrane</keyword>
<proteinExistence type="predicted"/>
<evidence type="ECO:0000313" key="4">
    <source>
        <dbReference type="Proteomes" id="UP000568888"/>
    </source>
</evidence>
<keyword evidence="5" id="KW-1185">Reference proteome</keyword>
<sequence>MLMLYLYVLQNQWLVIALLAGAALVLLAALTYQALWLPRGVEKQSEVIKVRGPVTFLRWLRSFMPWVIVLLFAACIAFTLFEVTHNHAIPPNW</sequence>
<dbReference type="RefSeq" id="WP_246404499.1">
    <property type="nucleotide sequence ID" value="NZ_BLXY01000001.1"/>
</dbReference>
<dbReference type="AlphaFoldDB" id="A0A6V8MQP8"/>
<reference evidence="3" key="3">
    <citation type="submission" date="2022-04" db="EMBL/GenBank/DDBJ databases">
        <authorList>
            <person name="Liu G."/>
        </authorList>
    </citation>
    <scope>NUCLEOTIDE SEQUENCE</scope>
    <source>
        <strain evidence="3">RG22</strain>
    </source>
</reference>
<dbReference type="Proteomes" id="UP000568888">
    <property type="component" value="Unassembled WGS sequence"/>
</dbReference>
<evidence type="ECO:0000313" key="2">
    <source>
        <dbReference type="EMBL" id="GFO62380.1"/>
    </source>
</evidence>